<dbReference type="InterPro" id="IPR017975">
    <property type="entry name" value="Tubulin_CS"/>
</dbReference>
<gene>
    <name evidence="12" type="ORF">CANVERA_P3665</name>
</gene>
<dbReference type="InterPro" id="IPR004057">
    <property type="entry name" value="Epsilon_tubulin"/>
</dbReference>
<keyword evidence="6 10" id="KW-0547">Nucleotide-binding</keyword>
<dbReference type="AlphaFoldDB" id="A0A9W4TWW5"/>
<feature type="domain" description="Tubulin/FtsZ GTPase" evidence="11">
    <location>
        <begin position="68"/>
        <end position="259"/>
    </location>
</feature>
<dbReference type="InterPro" id="IPR002454">
    <property type="entry name" value="Gamma_tubulin"/>
</dbReference>
<evidence type="ECO:0000256" key="3">
    <source>
        <dbReference type="ARBA" id="ARBA00018848"/>
    </source>
</evidence>
<dbReference type="EMBL" id="CANTUO010000004">
    <property type="protein sequence ID" value="CAI5759156.1"/>
    <property type="molecule type" value="Genomic_DNA"/>
</dbReference>
<evidence type="ECO:0000256" key="8">
    <source>
        <dbReference type="ARBA" id="ARBA00023212"/>
    </source>
</evidence>
<keyword evidence="13" id="KW-1185">Reference proteome</keyword>
<dbReference type="PRINTS" id="PR01161">
    <property type="entry name" value="TUBULIN"/>
</dbReference>
<name>A0A9W4TWW5_9ASCO</name>
<keyword evidence="8" id="KW-0206">Cytoskeleton</keyword>
<dbReference type="GO" id="GO:0005874">
    <property type="term" value="C:microtubule"/>
    <property type="evidence" value="ECO:0007669"/>
    <property type="project" value="UniProtKB-KW"/>
</dbReference>
<protein>
    <recommendedName>
        <fullName evidence="3">Tubulin gamma chain</fullName>
    </recommendedName>
    <alternativeName>
        <fullName evidence="9">Gamma-tubulin</fullName>
    </alternativeName>
</protein>
<dbReference type="SUPFAM" id="SSF55307">
    <property type="entry name" value="Tubulin C-terminal domain-like"/>
    <property type="match status" value="1"/>
</dbReference>
<dbReference type="SMART" id="SM00864">
    <property type="entry name" value="Tubulin"/>
    <property type="match status" value="1"/>
</dbReference>
<reference evidence="12" key="1">
    <citation type="submission" date="2022-12" db="EMBL/GenBank/DDBJ databases">
        <authorList>
            <person name="Brejova B."/>
        </authorList>
    </citation>
    <scope>NUCLEOTIDE SEQUENCE</scope>
</reference>
<keyword evidence="7 10" id="KW-0342">GTP-binding</keyword>
<dbReference type="GO" id="GO:0005525">
    <property type="term" value="F:GTP binding"/>
    <property type="evidence" value="ECO:0007669"/>
    <property type="project" value="UniProtKB-UniRule"/>
</dbReference>
<evidence type="ECO:0000256" key="2">
    <source>
        <dbReference type="ARBA" id="ARBA00009636"/>
    </source>
</evidence>
<comment type="caution">
    <text evidence="12">The sequence shown here is derived from an EMBL/GenBank/DDBJ whole genome shotgun (WGS) entry which is preliminary data.</text>
</comment>
<evidence type="ECO:0000256" key="1">
    <source>
        <dbReference type="ARBA" id="ARBA00004267"/>
    </source>
</evidence>
<sequence>MPGETITLQVGQCGNQVGLQYWQQLASEHGINNDGSCKPWPQIEDELQFQYNNQRTYQHSKTYREDHPELFFTLSESSNKYTPRSILIDLEPSVVNKCLNNLSMINPRNVHLSEQGNGAANNWLNGYQYGNENSENLLNLIDRELDKCDNLSNFQLLHSVAGGTGSGVGSRVLELLDDRFSKKLVNSFSIFPATEPSDVVVQPYNSVLTLKKLIDFTDAVFMFQNDELNRIENNDHFQNSNKIISNIASTMSNTLRFPSYNYSSIEEIFSSVIPTADLKFLAPSFAPETSLFNINQEISYISMMNFIVGRDIKVKEVKNQILKIANKVKFVPWTTKSIGIAYGRQSPYISKSQDVLQVSNNSSTIKVLNKILHQYRSLITRKAYLTSYYNSIGEQTELFDMFKECEEAVIKVVEEYKLAQGSDYLD</sequence>
<dbReference type="InterPro" id="IPR023123">
    <property type="entry name" value="Tubulin_C"/>
</dbReference>
<proteinExistence type="inferred from homology"/>
<dbReference type="InterPro" id="IPR003008">
    <property type="entry name" value="Tubulin_FtsZ_GTPase"/>
</dbReference>
<accession>A0A9W4TWW5</accession>
<evidence type="ECO:0000313" key="13">
    <source>
        <dbReference type="Proteomes" id="UP001152885"/>
    </source>
</evidence>
<dbReference type="InterPro" id="IPR000217">
    <property type="entry name" value="Tubulin"/>
</dbReference>
<dbReference type="CDD" id="cd02188">
    <property type="entry name" value="gamma_tubulin"/>
    <property type="match status" value="1"/>
</dbReference>
<evidence type="ECO:0000256" key="10">
    <source>
        <dbReference type="RuleBase" id="RU000352"/>
    </source>
</evidence>
<keyword evidence="5 10" id="KW-0493">Microtubule</keyword>
<dbReference type="GO" id="GO:0031122">
    <property type="term" value="P:cytoplasmic microtubule organization"/>
    <property type="evidence" value="ECO:0007669"/>
    <property type="project" value="InterPro"/>
</dbReference>
<evidence type="ECO:0000313" key="12">
    <source>
        <dbReference type="EMBL" id="CAI5759156.1"/>
    </source>
</evidence>
<dbReference type="PRINTS" id="PR01519">
    <property type="entry name" value="EPSLNTUBULIN"/>
</dbReference>
<evidence type="ECO:0000256" key="5">
    <source>
        <dbReference type="ARBA" id="ARBA00022701"/>
    </source>
</evidence>
<dbReference type="Pfam" id="PF00091">
    <property type="entry name" value="Tubulin"/>
    <property type="match status" value="1"/>
</dbReference>
<keyword evidence="4" id="KW-0963">Cytoplasm</keyword>
<dbReference type="InterPro" id="IPR018316">
    <property type="entry name" value="Tubulin/FtsZ_2-layer-sand-dom"/>
</dbReference>
<dbReference type="InterPro" id="IPR008280">
    <property type="entry name" value="Tub_FtsZ_C"/>
</dbReference>
<evidence type="ECO:0000259" key="11">
    <source>
        <dbReference type="SMART" id="SM00864"/>
    </source>
</evidence>
<evidence type="ECO:0000256" key="4">
    <source>
        <dbReference type="ARBA" id="ARBA00022490"/>
    </source>
</evidence>
<evidence type="ECO:0000256" key="9">
    <source>
        <dbReference type="ARBA" id="ARBA00033229"/>
    </source>
</evidence>
<dbReference type="Gene3D" id="1.10.287.600">
    <property type="entry name" value="Helix hairpin bin"/>
    <property type="match status" value="1"/>
</dbReference>
<dbReference type="PANTHER" id="PTHR11588">
    <property type="entry name" value="TUBULIN"/>
    <property type="match status" value="1"/>
</dbReference>
<evidence type="ECO:0000256" key="7">
    <source>
        <dbReference type="ARBA" id="ARBA00023134"/>
    </source>
</evidence>
<dbReference type="Proteomes" id="UP001152885">
    <property type="component" value="Unassembled WGS sequence"/>
</dbReference>
<comment type="subcellular location">
    <subcellularLocation>
        <location evidence="1">Cytoplasm</location>
        <location evidence="1">Cytoskeleton</location>
        <location evidence="1">Microtubule organizing center</location>
    </subcellularLocation>
</comment>
<evidence type="ECO:0000256" key="6">
    <source>
        <dbReference type="ARBA" id="ARBA00022741"/>
    </source>
</evidence>
<dbReference type="Pfam" id="PF03953">
    <property type="entry name" value="Tubulin_C"/>
    <property type="match status" value="1"/>
</dbReference>
<dbReference type="SUPFAM" id="SSF52490">
    <property type="entry name" value="Tubulin nucleotide-binding domain-like"/>
    <property type="match status" value="1"/>
</dbReference>
<organism evidence="12 13">
    <name type="scientific">Candida verbasci</name>
    <dbReference type="NCBI Taxonomy" id="1227364"/>
    <lineage>
        <taxon>Eukaryota</taxon>
        <taxon>Fungi</taxon>
        <taxon>Dikarya</taxon>
        <taxon>Ascomycota</taxon>
        <taxon>Saccharomycotina</taxon>
        <taxon>Pichiomycetes</taxon>
        <taxon>Debaryomycetaceae</taxon>
        <taxon>Candida/Lodderomyces clade</taxon>
        <taxon>Candida</taxon>
    </lineage>
</organism>
<dbReference type="PROSITE" id="PS00227">
    <property type="entry name" value="TUBULIN"/>
    <property type="match status" value="1"/>
</dbReference>
<dbReference type="GO" id="GO:0000930">
    <property type="term" value="C:gamma-tubulin complex"/>
    <property type="evidence" value="ECO:0007669"/>
    <property type="project" value="InterPro"/>
</dbReference>
<dbReference type="GO" id="GO:0007020">
    <property type="term" value="P:microtubule nucleation"/>
    <property type="evidence" value="ECO:0007669"/>
    <property type="project" value="InterPro"/>
</dbReference>
<dbReference type="InterPro" id="IPR036525">
    <property type="entry name" value="Tubulin/FtsZ_GTPase_sf"/>
</dbReference>
<comment type="similarity">
    <text evidence="2 10">Belongs to the tubulin family.</text>
</comment>
<dbReference type="Gene3D" id="3.40.50.1440">
    <property type="entry name" value="Tubulin/FtsZ, GTPase domain"/>
    <property type="match status" value="1"/>
</dbReference>
<dbReference type="OrthoDB" id="10249382at2759"/>